<feature type="chain" id="PRO_5045018548" evidence="2">
    <location>
        <begin position="27"/>
        <end position="225"/>
    </location>
</feature>
<dbReference type="AlphaFoldDB" id="A0A364WWD8"/>
<evidence type="ECO:0000256" key="1">
    <source>
        <dbReference type="SAM" id="MobiDB-lite"/>
    </source>
</evidence>
<dbReference type="Pfam" id="PF03713">
    <property type="entry name" value="DUF305"/>
    <property type="match status" value="1"/>
</dbReference>
<dbReference type="PANTHER" id="PTHR36933">
    <property type="entry name" value="SLL0788 PROTEIN"/>
    <property type="match status" value="1"/>
</dbReference>
<dbReference type="KEGG" id="mrub:DEO27_027825"/>
<proteinExistence type="predicted"/>
<dbReference type="InterPro" id="IPR005183">
    <property type="entry name" value="DUF305_CopM-like"/>
</dbReference>
<feature type="signal peptide" evidence="2">
    <location>
        <begin position="1"/>
        <end position="26"/>
    </location>
</feature>
<evidence type="ECO:0000313" key="4">
    <source>
        <dbReference type="EMBL" id="QEM06143.1"/>
    </source>
</evidence>
<feature type="region of interest" description="Disordered" evidence="1">
    <location>
        <begin position="203"/>
        <end position="225"/>
    </location>
</feature>
<reference evidence="5 6" key="1">
    <citation type="submission" date="2019-08" db="EMBL/GenBank/DDBJ databases">
        <title>Comparative genome analysis confer to the adaptation heavy metal polluted environment.</title>
        <authorList>
            <person name="Li Y."/>
        </authorList>
    </citation>
    <scope>NUCLEOTIDE SEQUENCE [LARGE SCALE GENOMIC DNA]</scope>
    <source>
        <strain evidence="5">P1</strain>
        <strain evidence="4 6">P2</strain>
    </source>
</reference>
<dbReference type="Gene3D" id="1.20.1260.10">
    <property type="match status" value="2"/>
</dbReference>
<evidence type="ECO:0000313" key="5">
    <source>
        <dbReference type="EMBL" id="QEM13660.1"/>
    </source>
</evidence>
<keyword evidence="7" id="KW-1185">Reference proteome</keyword>
<keyword evidence="2" id="KW-0732">Signal</keyword>
<name>A0A364WWD8_9SPHI</name>
<sequence length="225" mass="24922">MKTTILMIPLLAANAISFNSTKGAFAGNSPFATKPVIIFSAPEIKTSFHGEELMEVMNKMMKDMEAQPMKGIVDLDFASMLKIHHQGAINMAKVELQDGKDAKLKAMAQKIIDDQTKEVSDLDQLIASLQSTPKNYDPMNKSAGPAKAMQDNMMSMMKPGHMSMSSVDHEFADMMIKHHTDGIQMAKSIIAYSKTDKLRSMAQKSIPQQGQDIKGFQQWKTNHKG</sequence>
<dbReference type="PANTHER" id="PTHR36933:SF1">
    <property type="entry name" value="SLL0788 PROTEIN"/>
    <property type="match status" value="1"/>
</dbReference>
<dbReference type="Proteomes" id="UP000250557">
    <property type="component" value="Chromosome"/>
</dbReference>
<dbReference type="OrthoDB" id="8603558at2"/>
<accession>A0A364WWD8</accession>
<dbReference type="EMBL" id="CP043450">
    <property type="protein sequence ID" value="QEM13660.1"/>
    <property type="molecule type" value="Genomic_DNA"/>
</dbReference>
<dbReference type="Proteomes" id="UP000251402">
    <property type="component" value="Chromosome"/>
</dbReference>
<feature type="domain" description="DUF305" evidence="3">
    <location>
        <begin position="74"/>
        <end position="219"/>
    </location>
</feature>
<organism evidence="5 7">
    <name type="scientific">Mucilaginibacter rubeus</name>
    <dbReference type="NCBI Taxonomy" id="2027860"/>
    <lineage>
        <taxon>Bacteria</taxon>
        <taxon>Pseudomonadati</taxon>
        <taxon>Bacteroidota</taxon>
        <taxon>Sphingobacteriia</taxon>
        <taxon>Sphingobacteriales</taxon>
        <taxon>Sphingobacteriaceae</taxon>
        <taxon>Mucilaginibacter</taxon>
    </lineage>
</organism>
<dbReference type="InterPro" id="IPR012347">
    <property type="entry name" value="Ferritin-like"/>
</dbReference>
<dbReference type="EMBL" id="CP043451">
    <property type="protein sequence ID" value="QEM06143.1"/>
    <property type="molecule type" value="Genomic_DNA"/>
</dbReference>
<gene>
    <name evidence="5" type="ORF">DEO27_027825</name>
    <name evidence="4" type="ORF">DIU31_022470</name>
</gene>
<protein>
    <submittedName>
        <fullName evidence="5">DUF305 domain-containing protein</fullName>
    </submittedName>
</protein>
<evidence type="ECO:0000313" key="7">
    <source>
        <dbReference type="Proteomes" id="UP000251402"/>
    </source>
</evidence>
<dbReference type="RefSeq" id="WP_112571165.1">
    <property type="nucleotide sequence ID" value="NZ_CP043450.1"/>
</dbReference>
<evidence type="ECO:0000313" key="6">
    <source>
        <dbReference type="Proteomes" id="UP000250557"/>
    </source>
</evidence>
<evidence type="ECO:0000259" key="3">
    <source>
        <dbReference type="Pfam" id="PF03713"/>
    </source>
</evidence>
<evidence type="ECO:0000256" key="2">
    <source>
        <dbReference type="SAM" id="SignalP"/>
    </source>
</evidence>